<dbReference type="SUPFAM" id="SSF48452">
    <property type="entry name" value="TPR-like"/>
    <property type="match status" value="2"/>
</dbReference>
<reference evidence="1 2" key="1">
    <citation type="submission" date="2023-12" db="EMBL/GenBank/DDBJ databases">
        <title>Amycolatopsis sp. V23-08.</title>
        <authorList>
            <person name="Somphong A."/>
        </authorList>
    </citation>
    <scope>NUCLEOTIDE SEQUENCE [LARGE SCALE GENOMIC DNA]</scope>
    <source>
        <strain evidence="1 2">V23-08</strain>
    </source>
</reference>
<proteinExistence type="predicted"/>
<evidence type="ECO:0000313" key="1">
    <source>
        <dbReference type="EMBL" id="MEA5363632.1"/>
    </source>
</evidence>
<dbReference type="EMBL" id="JAYFSI010000007">
    <property type="protein sequence ID" value="MEA5363632.1"/>
    <property type="molecule type" value="Genomic_DNA"/>
</dbReference>
<organism evidence="1 2">
    <name type="scientific">Amycolatopsis heterodermiae</name>
    <dbReference type="NCBI Taxonomy" id="3110235"/>
    <lineage>
        <taxon>Bacteria</taxon>
        <taxon>Bacillati</taxon>
        <taxon>Actinomycetota</taxon>
        <taxon>Actinomycetes</taxon>
        <taxon>Pseudonocardiales</taxon>
        <taxon>Pseudonocardiaceae</taxon>
        <taxon>Amycolatopsis</taxon>
    </lineage>
</organism>
<dbReference type="PANTHER" id="PTHR47691">
    <property type="entry name" value="REGULATOR-RELATED"/>
    <property type="match status" value="1"/>
</dbReference>
<dbReference type="Gene3D" id="1.25.40.10">
    <property type="entry name" value="Tetratricopeptide repeat domain"/>
    <property type="match status" value="2"/>
</dbReference>
<evidence type="ECO:0008006" key="3">
    <source>
        <dbReference type="Google" id="ProtNLM"/>
    </source>
</evidence>
<name>A0ABU5RBK8_9PSEU</name>
<dbReference type="RefSeq" id="WP_323331380.1">
    <property type="nucleotide sequence ID" value="NZ_JAYFSI010000007.1"/>
</dbReference>
<dbReference type="Proteomes" id="UP001304298">
    <property type="component" value="Unassembled WGS sequence"/>
</dbReference>
<sequence>MSAPTADEQVLWDRLWSAQQLPRGRAHIAAVETVVRDADAHGSPALRYAARIFVTSAYQQGGEPAKAFVPFAWCLAVHDRGEADPHWDSNLYWYFKFMAGSMTRFPEMPLERTHAVLDDMERRYRLAGYSMNPVHQYRATLARHVGDRETAAEQYRLWSASPRGEMSDCVGCEPTAKVRHLTAMGRYAEAVEVAEPVLGGEFTCVEQPQDILTSLLLPYVHIGRFDDAARAHRQAYRAIRHDRAQLREVASHVEFCALTGNHARGLDLVERHLPWLDDAPTPYAEMEFAAVAALNLRLVAAAGHGDAPVGGTTVAALRDELTARALALVARFDTRNGTSAQGDRIRALLAAEPLVEHLPLSGPVAPVPVPVALPALPATAGELAELAEREFLLGRPAEAIWAEFDALCPEPTGELLALRLMAAADHDDPEAASRDLGRAAEAAEEAGNAVLAESARGIRLLVLARAGDETAGVALEASASRLAELGDTEAHSFALLRLATAHFIREDLDTTREVLDRAEGPVRASGSPALAALWLERRAVVLANHGDLPAAIDLAGESVARYTEAGSPERAARVRLLGARFRHGLGDLEAAFAATTGIDAGTDLLVRAQASRFRGNLAGRLGRPEDAVTAFRSAVADLTAAGLPVDAAVVRVDVAMAYLDLGRPEEAAEAVEDAEPVLERAGAERELTQGRFMLGRAYRELGRPEQAVTLFGTVAEYFTGAEDPAAAGEATETQADVLDELDRDAEAAAGYAQAAEYFKAAGLTTSELRTLRRAVLSWLWADDSGKALEALTAAETAAAVDDPDLAWERALTSYDGARLLANLNRPEDAYPRATAAATDLRTLGAELPALAADVLCGRLLRDLGKFAEARETLTTAATGLPEDSERQRAEIEGLLAELPE</sequence>
<dbReference type="PANTHER" id="PTHR47691:SF3">
    <property type="entry name" value="HTH-TYPE TRANSCRIPTIONAL REGULATOR RV0890C-RELATED"/>
    <property type="match status" value="1"/>
</dbReference>
<evidence type="ECO:0000313" key="2">
    <source>
        <dbReference type="Proteomes" id="UP001304298"/>
    </source>
</evidence>
<comment type="caution">
    <text evidence="1">The sequence shown here is derived from an EMBL/GenBank/DDBJ whole genome shotgun (WGS) entry which is preliminary data.</text>
</comment>
<protein>
    <recommendedName>
        <fullName evidence="3">Tetratricopeptide repeat protein</fullName>
    </recommendedName>
</protein>
<keyword evidence="2" id="KW-1185">Reference proteome</keyword>
<accession>A0ABU5RBK8</accession>
<gene>
    <name evidence="1" type="ORF">VA596_29150</name>
</gene>
<dbReference type="InterPro" id="IPR011990">
    <property type="entry name" value="TPR-like_helical_dom_sf"/>
</dbReference>